<accession>A0ABS1BA00</accession>
<feature type="chain" id="PRO_5047171322" evidence="1">
    <location>
        <begin position="21"/>
        <end position="452"/>
    </location>
</feature>
<dbReference type="InterPro" id="IPR006059">
    <property type="entry name" value="SBP"/>
</dbReference>
<dbReference type="PANTHER" id="PTHR43649">
    <property type="entry name" value="ARABINOSE-BINDING PROTEIN-RELATED"/>
    <property type="match status" value="1"/>
</dbReference>
<dbReference type="InterPro" id="IPR006311">
    <property type="entry name" value="TAT_signal"/>
</dbReference>
<evidence type="ECO:0000313" key="3">
    <source>
        <dbReference type="Proteomes" id="UP000612352"/>
    </source>
</evidence>
<dbReference type="PROSITE" id="PS51318">
    <property type="entry name" value="TAT"/>
    <property type="match status" value="1"/>
</dbReference>
<protein>
    <submittedName>
        <fullName evidence="2">Extracellular solute-binding protein</fullName>
    </submittedName>
</protein>
<evidence type="ECO:0000313" key="2">
    <source>
        <dbReference type="EMBL" id="MBK0331455.1"/>
    </source>
</evidence>
<dbReference type="PROSITE" id="PS51257">
    <property type="entry name" value="PROKAR_LIPOPROTEIN"/>
    <property type="match status" value="1"/>
</dbReference>
<organism evidence="2 3">
    <name type="scientific">Brachybacterium halotolerans</name>
    <dbReference type="NCBI Taxonomy" id="2795215"/>
    <lineage>
        <taxon>Bacteria</taxon>
        <taxon>Bacillati</taxon>
        <taxon>Actinomycetota</taxon>
        <taxon>Actinomycetes</taxon>
        <taxon>Micrococcales</taxon>
        <taxon>Dermabacteraceae</taxon>
        <taxon>Brachybacterium</taxon>
    </lineage>
</organism>
<sequence length="452" mass="49608">MRRRTLLTTAAAGAAAVSLAACGSGTPGEKAKDSRAKSRTNVEFWGSVFTTPENAWYKKVVEDFNDAQEDVFVNYQVIPADAWDQKLKAAQAAGNAPDMYIQAGRLDTGARTGLLHPLDDLIDASVFDEVTDQAKEISQYQGKWYGFPLLLEPQMTLLWNKELFEKAGLDPEKPPTSWDEMYDACEKIAPLMKNGQFCVGTAADPGTFGWTTVASQEHVAGHLPISDDWSKADAEDPEYEDLIGFYKTLQDNKWMPRQPLGAGNSAQPFGEAKVAMLSQGSWAMSEIAADYPDMVEKTGMAPWVQNDGDLEKSISTIGNMKWLIDAKAKEPEATAAFFSWALGGDPEVLKPFFVDTQFTKAPARQKVADVVNADPKSKDAPWSTVVFEDIVPHCVPESQYPVDINEAMGDAIQAGMTGESSAKDALKKANSEIQKVIDREDLAKVRQEMDKK</sequence>
<keyword evidence="3" id="KW-1185">Reference proteome</keyword>
<reference evidence="2 3" key="1">
    <citation type="submission" date="2020-12" db="EMBL/GenBank/DDBJ databases">
        <title>Brachybacterium sp. MASK1Z-5, whole genome shotgun sequence.</title>
        <authorList>
            <person name="Tuo L."/>
        </authorList>
    </citation>
    <scope>NUCLEOTIDE SEQUENCE [LARGE SCALE GENOMIC DNA]</scope>
    <source>
        <strain evidence="2 3">MASK1Z-5</strain>
    </source>
</reference>
<dbReference type="Gene3D" id="3.40.190.10">
    <property type="entry name" value="Periplasmic binding protein-like II"/>
    <property type="match status" value="1"/>
</dbReference>
<comment type="caution">
    <text evidence="2">The sequence shown here is derived from an EMBL/GenBank/DDBJ whole genome shotgun (WGS) entry which is preliminary data.</text>
</comment>
<dbReference type="Proteomes" id="UP000612352">
    <property type="component" value="Unassembled WGS sequence"/>
</dbReference>
<evidence type="ECO:0000256" key="1">
    <source>
        <dbReference type="SAM" id="SignalP"/>
    </source>
</evidence>
<proteinExistence type="predicted"/>
<dbReference type="SUPFAM" id="SSF53850">
    <property type="entry name" value="Periplasmic binding protein-like II"/>
    <property type="match status" value="1"/>
</dbReference>
<dbReference type="Pfam" id="PF13416">
    <property type="entry name" value="SBP_bac_8"/>
    <property type="match status" value="1"/>
</dbReference>
<name>A0ABS1BA00_9MICO</name>
<dbReference type="InterPro" id="IPR050490">
    <property type="entry name" value="Bact_solute-bd_prot1"/>
</dbReference>
<feature type="signal peptide" evidence="1">
    <location>
        <begin position="1"/>
        <end position="20"/>
    </location>
</feature>
<dbReference type="RefSeq" id="WP_200502096.1">
    <property type="nucleotide sequence ID" value="NZ_JAEDAJ010000004.1"/>
</dbReference>
<gene>
    <name evidence="2" type="ORF">I8D64_08575</name>
</gene>
<keyword evidence="1" id="KW-0732">Signal</keyword>
<dbReference type="EMBL" id="JAEDAJ010000004">
    <property type="protein sequence ID" value="MBK0331455.1"/>
    <property type="molecule type" value="Genomic_DNA"/>
</dbReference>
<dbReference type="PANTHER" id="PTHR43649:SF12">
    <property type="entry name" value="DIACETYLCHITOBIOSE BINDING PROTEIN DASA"/>
    <property type="match status" value="1"/>
</dbReference>